<evidence type="ECO:0000256" key="5">
    <source>
        <dbReference type="ARBA" id="ARBA00022723"/>
    </source>
</evidence>
<dbReference type="Gene3D" id="3.90.79.10">
    <property type="entry name" value="Nucleoside Triphosphate Pyrophosphohydrolase"/>
    <property type="match status" value="1"/>
</dbReference>
<evidence type="ECO:0000256" key="4">
    <source>
        <dbReference type="ARBA" id="ARBA00011245"/>
    </source>
</evidence>
<evidence type="ECO:0000256" key="8">
    <source>
        <dbReference type="ARBA" id="ARBA00023242"/>
    </source>
</evidence>
<keyword evidence="5" id="KW-0479">Metal-binding</keyword>
<reference evidence="25 26" key="1">
    <citation type="submission" date="2022-09" db="EMBL/GenBank/DDBJ databases">
        <authorList>
            <person name="Palmer J.M."/>
        </authorList>
    </citation>
    <scope>NUCLEOTIDE SEQUENCE [LARGE SCALE GENOMIC DNA]</scope>
    <source>
        <strain evidence="25 26">DSM 7382</strain>
    </source>
</reference>
<keyword evidence="26" id="KW-1185">Reference proteome</keyword>
<dbReference type="InterPro" id="IPR000086">
    <property type="entry name" value="NUDIX_hydrolase_dom"/>
</dbReference>
<dbReference type="GO" id="GO:0042262">
    <property type="term" value="P:DNA protection"/>
    <property type="evidence" value="ECO:0007669"/>
    <property type="project" value="InterPro"/>
</dbReference>
<dbReference type="PROSITE" id="PS00893">
    <property type="entry name" value="NUDIX_BOX"/>
    <property type="match status" value="1"/>
</dbReference>
<evidence type="ECO:0000256" key="19">
    <source>
        <dbReference type="ARBA" id="ARBA00032071"/>
    </source>
</evidence>
<evidence type="ECO:0000256" key="16">
    <source>
        <dbReference type="ARBA" id="ARBA00030634"/>
    </source>
</evidence>
<keyword evidence="6" id="KW-0378">Hydrolase</keyword>
<keyword evidence="8" id="KW-0539">Nucleus</keyword>
<comment type="subunit">
    <text evidence="4">Monomer.</text>
</comment>
<proteinExistence type="inferred from homology"/>
<gene>
    <name evidence="25" type="ORF">QCA50_011830</name>
</gene>
<accession>A0AAW0G1J7</accession>
<evidence type="ECO:0000256" key="3">
    <source>
        <dbReference type="ARBA" id="ARBA00005582"/>
    </source>
</evidence>
<dbReference type="InterPro" id="IPR015797">
    <property type="entry name" value="NUDIX_hydrolase-like_dom_sf"/>
</dbReference>
<dbReference type="GO" id="GO:0008413">
    <property type="term" value="F:8-oxo-7,8-dihydroguanosine triphosphate pyrophosphatase activity"/>
    <property type="evidence" value="ECO:0007669"/>
    <property type="project" value="InterPro"/>
</dbReference>
<comment type="caution">
    <text evidence="25">The sequence shown here is derived from an EMBL/GenBank/DDBJ whole genome shotgun (WGS) entry which is preliminary data.</text>
</comment>
<dbReference type="PROSITE" id="PS51462">
    <property type="entry name" value="NUDIX"/>
    <property type="match status" value="1"/>
</dbReference>
<dbReference type="EMBL" id="JASBNA010000022">
    <property type="protein sequence ID" value="KAK7684995.1"/>
    <property type="molecule type" value="Genomic_DNA"/>
</dbReference>
<dbReference type="InterPro" id="IPR003563">
    <property type="entry name" value="8ODP"/>
</dbReference>
<evidence type="ECO:0000256" key="2">
    <source>
        <dbReference type="ARBA" id="ARBA00004123"/>
    </source>
</evidence>
<dbReference type="Proteomes" id="UP001385951">
    <property type="component" value="Unassembled WGS sequence"/>
</dbReference>
<organism evidence="25 26">
    <name type="scientific">Cerrena zonata</name>
    <dbReference type="NCBI Taxonomy" id="2478898"/>
    <lineage>
        <taxon>Eukaryota</taxon>
        <taxon>Fungi</taxon>
        <taxon>Dikarya</taxon>
        <taxon>Basidiomycota</taxon>
        <taxon>Agaricomycotina</taxon>
        <taxon>Agaricomycetes</taxon>
        <taxon>Polyporales</taxon>
        <taxon>Cerrenaceae</taxon>
        <taxon>Cerrena</taxon>
    </lineage>
</organism>
<dbReference type="GO" id="GO:0008828">
    <property type="term" value="F:dATP diphosphatase activity"/>
    <property type="evidence" value="ECO:0007669"/>
    <property type="project" value="UniProtKB-EC"/>
</dbReference>
<evidence type="ECO:0000256" key="7">
    <source>
        <dbReference type="ARBA" id="ARBA00022842"/>
    </source>
</evidence>
<evidence type="ECO:0000256" key="9">
    <source>
        <dbReference type="ARBA" id="ARBA00024448"/>
    </source>
</evidence>
<dbReference type="Pfam" id="PF00293">
    <property type="entry name" value="NUDIX"/>
    <property type="match status" value="1"/>
</dbReference>
<dbReference type="AlphaFoldDB" id="A0AAW0G1J7"/>
<evidence type="ECO:0000256" key="18">
    <source>
        <dbReference type="ARBA" id="ARBA00031927"/>
    </source>
</evidence>
<comment type="function">
    <text evidence="23">Oxidized purine nucleoside triphosphate hydrolase which is a prominent sanitizer of the oxidized nucleotide pool. Catalyzes the hydrolysis of 2-oxo-dATP (2-hydroxy-dATP) into 2-oxo-dAMP. Also has a significant hydrolase activity toward 2-oxo-ATP, 8-oxo-dGTP and 8-oxo-dATP. Through the hydrolysis of oxidized purine nucleoside triphosphates, prevents their incorporation into DNA and the subsequent transversions A:T to C:G and G:C to T:A. Also catalyzes the hydrolysis of methylated purine nucleoside triphosphate preventing their integration into DNA. Through this antimutagenic activity protects cells from oxidative stress.</text>
</comment>
<dbReference type="InterPro" id="IPR020084">
    <property type="entry name" value="NUDIX_hydrolase_CS"/>
</dbReference>
<evidence type="ECO:0000256" key="22">
    <source>
        <dbReference type="ARBA" id="ARBA00049032"/>
    </source>
</evidence>
<sequence length="200" mass="22990">MSHDIIVPLGVPHSDRYRGVCDGGIDDEDWSEFTEVRRYTNAFIIQDGKILLGYKKRGYGQGLWNGFGGKVEPGESSLQAAERELEEEAGIRAQLRLAGTLFFIDAKVPWAFHIDIFVAHTFTGEIIETDEMRPQWFCAQMAEDTEDPEVARLPQIPYDRMWADDIYWMPQLLRDTPFAGRMDFAKNGTLRKWWVAKVVN</sequence>
<evidence type="ECO:0000256" key="1">
    <source>
        <dbReference type="ARBA" id="ARBA00001946"/>
    </source>
</evidence>
<dbReference type="GO" id="GO:0046872">
    <property type="term" value="F:metal ion binding"/>
    <property type="evidence" value="ECO:0007669"/>
    <property type="project" value="UniProtKB-KW"/>
</dbReference>
<comment type="catalytic activity">
    <reaction evidence="20">
        <text>N(6)-methyl-ATP + H2O = N(6)-methyl-AMP + diphosphate + H(+)</text>
        <dbReference type="Rhea" id="RHEA:67608"/>
        <dbReference type="ChEBI" id="CHEBI:15377"/>
        <dbReference type="ChEBI" id="CHEBI:15378"/>
        <dbReference type="ChEBI" id="CHEBI:33019"/>
        <dbReference type="ChEBI" id="CHEBI:144842"/>
        <dbReference type="ChEBI" id="CHEBI:172873"/>
    </reaction>
    <physiologicalReaction direction="left-to-right" evidence="20">
        <dbReference type="Rhea" id="RHEA:67609"/>
    </physiologicalReaction>
</comment>
<evidence type="ECO:0000256" key="12">
    <source>
        <dbReference type="ARBA" id="ARBA00024596"/>
    </source>
</evidence>
<evidence type="ECO:0000256" key="20">
    <source>
        <dbReference type="ARBA" id="ARBA00048002"/>
    </source>
</evidence>
<evidence type="ECO:0000256" key="17">
    <source>
        <dbReference type="ARBA" id="ARBA00030682"/>
    </source>
</evidence>
<evidence type="ECO:0000259" key="24">
    <source>
        <dbReference type="PROSITE" id="PS51462"/>
    </source>
</evidence>
<evidence type="ECO:0000313" key="26">
    <source>
        <dbReference type="Proteomes" id="UP001385951"/>
    </source>
</evidence>
<evidence type="ECO:0000256" key="13">
    <source>
        <dbReference type="ARBA" id="ARBA00026103"/>
    </source>
</evidence>
<protein>
    <recommendedName>
        <fullName evidence="14">Oxidized purine nucleoside triphosphate hydrolase</fullName>
        <ecNumber evidence="13">3.6.1.56</ecNumber>
    </recommendedName>
    <alternativeName>
        <fullName evidence="18">2-hydroxy-dATP diphosphatase</fullName>
    </alternativeName>
    <alternativeName>
        <fullName evidence="17">7,8-dihydro-8-oxoguanine triphosphatase</fullName>
    </alternativeName>
    <alternativeName>
        <fullName evidence="16">8-oxo-dGTPase</fullName>
    </alternativeName>
    <alternativeName>
        <fullName evidence="19">Methylated purine nucleoside triphosphate hydrolase</fullName>
    </alternativeName>
    <alternativeName>
        <fullName evidence="15">Nucleoside diphosphate-linked moiety X motif 1</fullName>
    </alternativeName>
</protein>
<comment type="cofactor">
    <cofactor evidence="1">
        <name>Mg(2+)</name>
        <dbReference type="ChEBI" id="CHEBI:18420"/>
    </cofactor>
</comment>
<dbReference type="EC" id="3.6.1.56" evidence="13"/>
<keyword evidence="7" id="KW-0460">Magnesium</keyword>
<evidence type="ECO:0000256" key="15">
    <source>
        <dbReference type="ARBA" id="ARBA00029673"/>
    </source>
</evidence>
<evidence type="ECO:0000256" key="10">
    <source>
        <dbReference type="ARBA" id="ARBA00024459"/>
    </source>
</evidence>
<dbReference type="PANTHER" id="PTHR43758:SF2">
    <property type="entry name" value="OXIDIZED PURINE NUCLEOSIDE TRIPHOSPHATE HYDROLASE"/>
    <property type="match status" value="1"/>
</dbReference>
<comment type="catalytic activity">
    <reaction evidence="12">
        <text>2-oxo-ATP + H2O = 2-oxo-AMP + diphosphate + H(+)</text>
        <dbReference type="Rhea" id="RHEA:67392"/>
        <dbReference type="ChEBI" id="CHEBI:15377"/>
        <dbReference type="ChEBI" id="CHEBI:15378"/>
        <dbReference type="ChEBI" id="CHEBI:33019"/>
        <dbReference type="ChEBI" id="CHEBI:71395"/>
        <dbReference type="ChEBI" id="CHEBI:172878"/>
    </reaction>
    <physiologicalReaction direction="left-to-right" evidence="12">
        <dbReference type="Rhea" id="RHEA:67393"/>
    </physiologicalReaction>
</comment>
<comment type="catalytic activity">
    <reaction evidence="21">
        <text>O(6)-methyl-dGTP + H2O = O(6)-methyl-dGMP + diphosphate + H(+)</text>
        <dbReference type="Rhea" id="RHEA:67600"/>
        <dbReference type="ChEBI" id="CHEBI:15377"/>
        <dbReference type="ChEBI" id="CHEBI:15378"/>
        <dbReference type="ChEBI" id="CHEBI:33019"/>
        <dbReference type="ChEBI" id="CHEBI:169974"/>
        <dbReference type="ChEBI" id="CHEBI:169975"/>
    </reaction>
    <physiologicalReaction direction="left-to-right" evidence="21">
        <dbReference type="Rhea" id="RHEA:67601"/>
    </physiologicalReaction>
</comment>
<comment type="similarity">
    <text evidence="3">Belongs to the Nudix hydrolase family.</text>
</comment>
<comment type="catalytic activity">
    <reaction evidence="9">
        <text>8-oxo-dATP + H2O = 8-oxo-dAMP + diphosphate + H(+)</text>
        <dbReference type="Rhea" id="RHEA:65396"/>
        <dbReference type="ChEBI" id="CHEBI:15377"/>
        <dbReference type="ChEBI" id="CHEBI:15378"/>
        <dbReference type="ChEBI" id="CHEBI:33019"/>
        <dbReference type="ChEBI" id="CHEBI:71361"/>
        <dbReference type="ChEBI" id="CHEBI:172871"/>
    </reaction>
    <physiologicalReaction direction="left-to-right" evidence="9">
        <dbReference type="Rhea" id="RHEA:65397"/>
    </physiologicalReaction>
</comment>
<dbReference type="SUPFAM" id="SSF55811">
    <property type="entry name" value="Nudix"/>
    <property type="match status" value="1"/>
</dbReference>
<dbReference type="PRINTS" id="PR01403">
    <property type="entry name" value="8OXTPHPHTASE"/>
</dbReference>
<comment type="subcellular location">
    <subcellularLocation>
        <location evidence="2">Nucleus</location>
    </subcellularLocation>
</comment>
<evidence type="ECO:0000313" key="25">
    <source>
        <dbReference type="EMBL" id="KAK7684995.1"/>
    </source>
</evidence>
<name>A0AAW0G1J7_9APHY</name>
<dbReference type="GO" id="GO:0005737">
    <property type="term" value="C:cytoplasm"/>
    <property type="evidence" value="ECO:0007669"/>
    <property type="project" value="TreeGrafter"/>
</dbReference>
<dbReference type="CDD" id="cd03427">
    <property type="entry name" value="NUDIX_MTH1_Nudt1"/>
    <property type="match status" value="1"/>
</dbReference>
<comment type="catalytic activity">
    <reaction evidence="22">
        <text>N(6)-methyl-dATP + H2O = N(6)-methyl-dAMP + diphosphate + H(+)</text>
        <dbReference type="Rhea" id="RHEA:67604"/>
        <dbReference type="ChEBI" id="CHEBI:15377"/>
        <dbReference type="ChEBI" id="CHEBI:15378"/>
        <dbReference type="ChEBI" id="CHEBI:33019"/>
        <dbReference type="ChEBI" id="CHEBI:169976"/>
        <dbReference type="ChEBI" id="CHEBI:172872"/>
    </reaction>
    <physiologicalReaction direction="left-to-right" evidence="22">
        <dbReference type="Rhea" id="RHEA:67605"/>
    </physiologicalReaction>
</comment>
<evidence type="ECO:0000256" key="11">
    <source>
        <dbReference type="ARBA" id="ARBA00024486"/>
    </source>
</evidence>
<evidence type="ECO:0000256" key="21">
    <source>
        <dbReference type="ARBA" id="ARBA00048894"/>
    </source>
</evidence>
<feature type="domain" description="Nudix hydrolase" evidence="24">
    <location>
        <begin position="35"/>
        <end position="186"/>
    </location>
</feature>
<evidence type="ECO:0000256" key="6">
    <source>
        <dbReference type="ARBA" id="ARBA00022801"/>
    </source>
</evidence>
<evidence type="ECO:0000256" key="23">
    <source>
        <dbReference type="ARBA" id="ARBA00053094"/>
    </source>
</evidence>
<dbReference type="GO" id="GO:0005634">
    <property type="term" value="C:nucleus"/>
    <property type="evidence" value="ECO:0007669"/>
    <property type="project" value="UniProtKB-SubCell"/>
</dbReference>
<comment type="catalytic activity">
    <reaction evidence="11">
        <text>8-oxo-dGTP + H2O = 8-oxo-dGMP + diphosphate + H(+)</text>
        <dbReference type="Rhea" id="RHEA:31575"/>
        <dbReference type="ChEBI" id="CHEBI:15377"/>
        <dbReference type="ChEBI" id="CHEBI:15378"/>
        <dbReference type="ChEBI" id="CHEBI:33019"/>
        <dbReference type="ChEBI" id="CHEBI:63224"/>
        <dbReference type="ChEBI" id="CHEBI:77896"/>
    </reaction>
    <physiologicalReaction direction="left-to-right" evidence="11">
        <dbReference type="Rhea" id="RHEA:31576"/>
    </physiologicalReaction>
</comment>
<evidence type="ECO:0000256" key="14">
    <source>
        <dbReference type="ARBA" id="ARBA00026218"/>
    </source>
</evidence>
<comment type="catalytic activity">
    <reaction evidence="10">
        <text>2-oxo-dATP + H2O = 2-oxo-dAMP + diphosphate + H(+)</text>
        <dbReference type="Rhea" id="RHEA:31583"/>
        <dbReference type="ChEBI" id="CHEBI:15377"/>
        <dbReference type="ChEBI" id="CHEBI:15378"/>
        <dbReference type="ChEBI" id="CHEBI:33019"/>
        <dbReference type="ChEBI" id="CHEBI:63212"/>
        <dbReference type="ChEBI" id="CHEBI:77897"/>
        <dbReference type="EC" id="3.6.1.56"/>
    </reaction>
    <physiologicalReaction direction="left-to-right" evidence="10">
        <dbReference type="Rhea" id="RHEA:31584"/>
    </physiologicalReaction>
</comment>
<dbReference type="PANTHER" id="PTHR43758">
    <property type="entry name" value="7,8-DIHYDRO-8-OXOGUANINE TRIPHOSPHATASE"/>
    <property type="match status" value="1"/>
</dbReference>